<evidence type="ECO:0000256" key="1">
    <source>
        <dbReference type="ARBA" id="ARBA00007447"/>
    </source>
</evidence>
<dbReference type="PROSITE" id="PS51767">
    <property type="entry name" value="PEPTIDASE_A1"/>
    <property type="match status" value="1"/>
</dbReference>
<feature type="disulfide bond" evidence="5">
    <location>
        <begin position="111"/>
        <end position="118"/>
    </location>
</feature>
<evidence type="ECO:0000256" key="6">
    <source>
        <dbReference type="RuleBase" id="RU000454"/>
    </source>
</evidence>
<feature type="active site" evidence="4">
    <location>
        <position position="289"/>
    </location>
</feature>
<dbReference type="PRINTS" id="PR00792">
    <property type="entry name" value="PEPSIN"/>
</dbReference>
<accession>A0ABD3P207</accession>
<dbReference type="FunFam" id="2.40.70.10:FF:000008">
    <property type="entry name" value="Cathepsin D"/>
    <property type="match status" value="1"/>
</dbReference>
<dbReference type="EMBL" id="JALLPJ020000818">
    <property type="protein sequence ID" value="KAL3782170.1"/>
    <property type="molecule type" value="Genomic_DNA"/>
</dbReference>
<dbReference type="InterPro" id="IPR034164">
    <property type="entry name" value="Pepsin-like_dom"/>
</dbReference>
<organism evidence="9 10">
    <name type="scientific">Cyclotella atomus</name>
    <dbReference type="NCBI Taxonomy" id="382360"/>
    <lineage>
        <taxon>Eukaryota</taxon>
        <taxon>Sar</taxon>
        <taxon>Stramenopiles</taxon>
        <taxon>Ochrophyta</taxon>
        <taxon>Bacillariophyta</taxon>
        <taxon>Coscinodiscophyceae</taxon>
        <taxon>Thalassiosirophycidae</taxon>
        <taxon>Stephanodiscales</taxon>
        <taxon>Stephanodiscaceae</taxon>
        <taxon>Cyclotella</taxon>
    </lineage>
</organism>
<comment type="similarity">
    <text evidence="1 6">Belongs to the peptidase A1 family.</text>
</comment>
<keyword evidence="5" id="KW-1015">Disulfide bond</keyword>
<dbReference type="InterPro" id="IPR001461">
    <property type="entry name" value="Aspartic_peptidase_A1"/>
</dbReference>
<dbReference type="InterPro" id="IPR033121">
    <property type="entry name" value="PEPTIDASE_A1"/>
</dbReference>
<keyword evidence="3 6" id="KW-0064">Aspartyl protease</keyword>
<dbReference type="GO" id="GO:0006508">
    <property type="term" value="P:proteolysis"/>
    <property type="evidence" value="ECO:0007669"/>
    <property type="project" value="UniProtKB-KW"/>
</dbReference>
<keyword evidence="6" id="KW-0378">Hydrolase</keyword>
<comment type="caution">
    <text evidence="9">The sequence shown here is derived from an EMBL/GenBank/DDBJ whole genome shotgun (WGS) entry which is preliminary data.</text>
</comment>
<keyword evidence="10" id="KW-1185">Reference proteome</keyword>
<proteinExistence type="inferred from homology"/>
<sequence length="428" mass="45646">MQLKAALAALLPASAVATIKIPISKLPREEFTAKLLTAGSHKPPTLMSAKSSSSVRGASATSRKLGGENIVIRDLGNAQYYGSVQIGTPAQSFQVVFDTGSADFWVPSAACTKHESNCHKKQAYDPSASTSYAAVEAGAKSEFHIEYGSGPVSGDFATDTVRLADDYDVEDQTFAIVSHTTGLGETYKVASFDGILGLAFPILSQNPDAPTVMKNLMEQDSSITLHMFGFFLGDEANGELTIGGYDESRISGEITWVDLLMPTYWVAPIDSVKWGTQTLSDGTSSGIMDTGTSLIYAPAAIATAMANSLGGMFYPQVQLYLIDCDTPVPDLDFIVGGKAITIPSEDLVLQDDSGEFCFFTISSMNFGSQESTGELADEVVEQITQLAGTSGLPVPDGMDTWLLGDTLLRQIYTVWDVDQEKFGFADLA</sequence>
<dbReference type="PANTHER" id="PTHR47966:SF51">
    <property type="entry name" value="BETA-SITE APP-CLEAVING ENZYME, ISOFORM A-RELATED"/>
    <property type="match status" value="1"/>
</dbReference>
<dbReference type="Gene3D" id="2.40.70.10">
    <property type="entry name" value="Acid Proteases"/>
    <property type="match status" value="2"/>
</dbReference>
<feature type="active site" evidence="4">
    <location>
        <position position="98"/>
    </location>
</feature>
<evidence type="ECO:0000256" key="2">
    <source>
        <dbReference type="ARBA" id="ARBA00022670"/>
    </source>
</evidence>
<protein>
    <recommendedName>
        <fullName evidence="8">Peptidase A1 domain-containing protein</fullName>
    </recommendedName>
</protein>
<dbReference type="PANTHER" id="PTHR47966">
    <property type="entry name" value="BETA-SITE APP-CLEAVING ENZYME, ISOFORM A-RELATED"/>
    <property type="match status" value="1"/>
</dbReference>
<keyword evidence="7" id="KW-0732">Signal</keyword>
<evidence type="ECO:0000313" key="9">
    <source>
        <dbReference type="EMBL" id="KAL3782170.1"/>
    </source>
</evidence>
<dbReference type="AlphaFoldDB" id="A0ABD3P207"/>
<dbReference type="InterPro" id="IPR021109">
    <property type="entry name" value="Peptidase_aspartic_dom_sf"/>
</dbReference>
<dbReference type="SUPFAM" id="SSF50630">
    <property type="entry name" value="Acid proteases"/>
    <property type="match status" value="1"/>
</dbReference>
<evidence type="ECO:0000256" key="3">
    <source>
        <dbReference type="ARBA" id="ARBA00022750"/>
    </source>
</evidence>
<feature type="signal peptide" evidence="7">
    <location>
        <begin position="1"/>
        <end position="17"/>
    </location>
</feature>
<evidence type="ECO:0000256" key="4">
    <source>
        <dbReference type="PIRSR" id="PIRSR601461-1"/>
    </source>
</evidence>
<evidence type="ECO:0000259" key="8">
    <source>
        <dbReference type="PROSITE" id="PS51767"/>
    </source>
</evidence>
<evidence type="ECO:0000256" key="5">
    <source>
        <dbReference type="PIRSR" id="PIRSR601461-2"/>
    </source>
</evidence>
<dbReference type="Proteomes" id="UP001530400">
    <property type="component" value="Unassembled WGS sequence"/>
</dbReference>
<reference evidence="9 10" key="1">
    <citation type="submission" date="2024-10" db="EMBL/GenBank/DDBJ databases">
        <title>Updated reference genomes for cyclostephanoid diatoms.</title>
        <authorList>
            <person name="Roberts W.R."/>
            <person name="Alverson A.J."/>
        </authorList>
    </citation>
    <scope>NUCLEOTIDE SEQUENCE [LARGE SCALE GENOMIC DNA]</scope>
    <source>
        <strain evidence="9 10">AJA010-31</strain>
    </source>
</reference>
<feature type="chain" id="PRO_5044879560" description="Peptidase A1 domain-containing protein" evidence="7">
    <location>
        <begin position="18"/>
        <end position="428"/>
    </location>
</feature>
<gene>
    <name evidence="9" type="ORF">ACHAWO_004016</name>
</gene>
<dbReference type="Pfam" id="PF00026">
    <property type="entry name" value="Asp"/>
    <property type="match status" value="1"/>
</dbReference>
<dbReference type="PROSITE" id="PS00141">
    <property type="entry name" value="ASP_PROTEASE"/>
    <property type="match status" value="1"/>
</dbReference>
<name>A0ABD3P207_9STRA</name>
<evidence type="ECO:0000313" key="10">
    <source>
        <dbReference type="Proteomes" id="UP001530400"/>
    </source>
</evidence>
<dbReference type="GO" id="GO:0004190">
    <property type="term" value="F:aspartic-type endopeptidase activity"/>
    <property type="evidence" value="ECO:0007669"/>
    <property type="project" value="UniProtKB-KW"/>
</dbReference>
<dbReference type="InterPro" id="IPR001969">
    <property type="entry name" value="Aspartic_peptidase_AS"/>
</dbReference>
<keyword evidence="2 6" id="KW-0645">Protease</keyword>
<evidence type="ECO:0000256" key="7">
    <source>
        <dbReference type="SAM" id="SignalP"/>
    </source>
</evidence>
<feature type="domain" description="Peptidase A1" evidence="8">
    <location>
        <begin position="80"/>
        <end position="425"/>
    </location>
</feature>
<dbReference type="CDD" id="cd05471">
    <property type="entry name" value="pepsin_like"/>
    <property type="match status" value="1"/>
</dbReference>